<organism evidence="1 2">
    <name type="scientific">Geodia barretti</name>
    <name type="common">Barrett's horny sponge</name>
    <dbReference type="NCBI Taxonomy" id="519541"/>
    <lineage>
        <taxon>Eukaryota</taxon>
        <taxon>Metazoa</taxon>
        <taxon>Porifera</taxon>
        <taxon>Demospongiae</taxon>
        <taxon>Heteroscleromorpha</taxon>
        <taxon>Tetractinellida</taxon>
        <taxon>Astrophorina</taxon>
        <taxon>Geodiidae</taxon>
        <taxon>Geodia</taxon>
    </lineage>
</organism>
<evidence type="ECO:0000313" key="1">
    <source>
        <dbReference type="EMBL" id="CAI8009112.1"/>
    </source>
</evidence>
<evidence type="ECO:0000313" key="2">
    <source>
        <dbReference type="Proteomes" id="UP001174909"/>
    </source>
</evidence>
<dbReference type="Proteomes" id="UP001174909">
    <property type="component" value="Unassembled WGS sequence"/>
</dbReference>
<reference evidence="1" key="1">
    <citation type="submission" date="2023-03" db="EMBL/GenBank/DDBJ databases">
        <authorList>
            <person name="Steffen K."/>
            <person name="Cardenas P."/>
        </authorList>
    </citation>
    <scope>NUCLEOTIDE SEQUENCE</scope>
</reference>
<comment type="caution">
    <text evidence="1">The sequence shown here is derived from an EMBL/GenBank/DDBJ whole genome shotgun (WGS) entry which is preliminary data.</text>
</comment>
<keyword evidence="2" id="KW-1185">Reference proteome</keyword>
<sequence>MNVVKKVANLVRRPSPAIFRSSGPSLLADPEREPFQYEIQQQALHYLMPGAQSTPEEKIQAVAKIGHMCWTGGMPASEFAAKNYFTLLANLLHSKEPSHAPLGLAGVVRGLELDWDGWEHNEARELIHLCQLNHLLN</sequence>
<dbReference type="EMBL" id="CASHTH010000924">
    <property type="protein sequence ID" value="CAI8009112.1"/>
    <property type="molecule type" value="Genomic_DNA"/>
</dbReference>
<gene>
    <name evidence="1" type="ORF">GBAR_LOCUS6174</name>
</gene>
<accession>A0AA35RDS2</accession>
<name>A0AA35RDS2_GEOBA</name>
<dbReference type="AlphaFoldDB" id="A0AA35RDS2"/>
<protein>
    <submittedName>
        <fullName evidence="1">Uncharacterized protein</fullName>
    </submittedName>
</protein>
<proteinExistence type="predicted"/>